<evidence type="ECO:0000313" key="2">
    <source>
        <dbReference type="EMBL" id="MBB5659472.1"/>
    </source>
</evidence>
<reference evidence="2 3" key="1">
    <citation type="submission" date="2020-08" db="EMBL/GenBank/DDBJ databases">
        <title>Genomic Encyclopedia of Type Strains, Phase IV (KMG-IV): sequencing the most valuable type-strain genomes for metagenomic binning, comparative biology and taxonomic classification.</title>
        <authorList>
            <person name="Goeker M."/>
        </authorList>
    </citation>
    <scope>NUCLEOTIDE SEQUENCE [LARGE SCALE GENOMIC DNA]</scope>
    <source>
        <strain evidence="2 3">DSM 24448</strain>
    </source>
</reference>
<keyword evidence="3" id="KW-1185">Reference proteome</keyword>
<organism evidence="2 3">
    <name type="scientific">Brevundimonas halotolerans</name>
    <dbReference type="NCBI Taxonomy" id="69670"/>
    <lineage>
        <taxon>Bacteria</taxon>
        <taxon>Pseudomonadati</taxon>
        <taxon>Pseudomonadota</taxon>
        <taxon>Alphaproteobacteria</taxon>
        <taxon>Caulobacterales</taxon>
        <taxon>Caulobacteraceae</taxon>
        <taxon>Brevundimonas</taxon>
    </lineage>
</organism>
<name>A0A7W9A130_9CAUL</name>
<gene>
    <name evidence="2" type="ORF">FHS65_000190</name>
</gene>
<evidence type="ECO:0000256" key="1">
    <source>
        <dbReference type="SAM" id="MobiDB-lite"/>
    </source>
</evidence>
<dbReference type="Proteomes" id="UP000548978">
    <property type="component" value="Unassembled WGS sequence"/>
</dbReference>
<comment type="caution">
    <text evidence="2">The sequence shown here is derived from an EMBL/GenBank/DDBJ whole genome shotgun (WGS) entry which is preliminary data.</text>
</comment>
<evidence type="ECO:0000313" key="3">
    <source>
        <dbReference type="Proteomes" id="UP000548978"/>
    </source>
</evidence>
<dbReference type="AlphaFoldDB" id="A0A7W9A130"/>
<accession>A0A7W9A130</accession>
<dbReference type="RefSeq" id="WP_123286474.1">
    <property type="nucleotide sequence ID" value="NZ_JACIJB010000001.1"/>
</dbReference>
<protein>
    <submittedName>
        <fullName evidence="2">Uncharacterized protein</fullName>
    </submittedName>
</protein>
<sequence length="144" mass="16116">MGDCVMAFLYVCLSSQGLQTAEYEQHHGLEVRADYAGFDLRVIAPDLVYTLDKDAEDVACGAGLCVTYHQWCEADLTSCEYTLQRHGPPELIVVQATSKDGPLPSDWRQRVAIRSPGSDTEVRLEEMTRISQTREPAVARRPRD</sequence>
<dbReference type="EMBL" id="JACIJB010000001">
    <property type="protein sequence ID" value="MBB5659472.1"/>
    <property type="molecule type" value="Genomic_DNA"/>
</dbReference>
<proteinExistence type="predicted"/>
<feature type="region of interest" description="Disordered" evidence="1">
    <location>
        <begin position="122"/>
        <end position="144"/>
    </location>
</feature>